<proteinExistence type="predicted"/>
<organism evidence="2 3">
    <name type="scientific">Pelagibacter ubique</name>
    <dbReference type="NCBI Taxonomy" id="198252"/>
    <lineage>
        <taxon>Bacteria</taxon>
        <taxon>Pseudomonadati</taxon>
        <taxon>Pseudomonadota</taxon>
        <taxon>Alphaproteobacteria</taxon>
        <taxon>Candidatus Pelagibacterales</taxon>
        <taxon>Candidatus Pelagibacteraceae</taxon>
        <taxon>Candidatus Pelagibacter</taxon>
    </lineage>
</organism>
<evidence type="ECO:0000313" key="2">
    <source>
        <dbReference type="EMBL" id="NMN67864.1"/>
    </source>
</evidence>
<keyword evidence="1" id="KW-0472">Membrane</keyword>
<feature type="transmembrane region" description="Helical" evidence="1">
    <location>
        <begin position="6"/>
        <end position="21"/>
    </location>
</feature>
<reference evidence="2 3" key="1">
    <citation type="submission" date="2019-07" db="EMBL/GenBank/DDBJ databases">
        <title>SAR11 Genome Evolution.</title>
        <authorList>
            <person name="Giovannoni S."/>
        </authorList>
    </citation>
    <scope>NUCLEOTIDE SEQUENCE [LARGE SCALE GENOMIC DNA]</scope>
    <source>
        <strain evidence="2 3">HTCC9565</strain>
    </source>
</reference>
<keyword evidence="3" id="KW-1185">Reference proteome</keyword>
<keyword evidence="1" id="KW-0812">Transmembrane</keyword>
<name>A0ABX1T320_PELUQ</name>
<feature type="transmembrane region" description="Helical" evidence="1">
    <location>
        <begin position="33"/>
        <end position="52"/>
    </location>
</feature>
<sequence length="156" mass="18754">MIYIFYILFIGFFILDFFLLHKRNNDIFNYFQIMFLLVGLSINSYFISHLSIQSSDKVELILLSIFFSLSSYFAYLNILAFISRSGSFLILIAYFQKKEKLINVDEIFKIKMRINELKKKNFIYKKDQKYILTNKGKIFLKLYLLFIHLFRIEVVG</sequence>
<dbReference type="EMBL" id="LANA01000002">
    <property type="protein sequence ID" value="NMN67864.1"/>
    <property type="molecule type" value="Genomic_DNA"/>
</dbReference>
<evidence type="ECO:0000256" key="1">
    <source>
        <dbReference type="SAM" id="Phobius"/>
    </source>
</evidence>
<keyword evidence="1" id="KW-1133">Transmembrane helix</keyword>
<dbReference type="Proteomes" id="UP001166004">
    <property type="component" value="Unassembled WGS sequence"/>
</dbReference>
<evidence type="ECO:0000313" key="3">
    <source>
        <dbReference type="Proteomes" id="UP001166004"/>
    </source>
</evidence>
<gene>
    <name evidence="2" type="ORF">VP91_00010130</name>
</gene>
<protein>
    <submittedName>
        <fullName evidence="2">Uncharacterized protein</fullName>
    </submittedName>
</protein>
<comment type="caution">
    <text evidence="2">The sequence shown here is derived from an EMBL/GenBank/DDBJ whole genome shotgun (WGS) entry which is preliminary data.</text>
</comment>
<accession>A0ABX1T320</accession>